<evidence type="ECO:0000259" key="2">
    <source>
        <dbReference type="PROSITE" id="PS51387"/>
    </source>
</evidence>
<dbReference type="InterPro" id="IPR010031">
    <property type="entry name" value="FAD_lactone_oxidase-like"/>
</dbReference>
<dbReference type="Gene3D" id="3.30.43.10">
    <property type="entry name" value="Uridine Diphospho-n-acetylenolpyruvylglucosamine Reductase, domain 2"/>
    <property type="match status" value="1"/>
</dbReference>
<evidence type="ECO:0000313" key="4">
    <source>
        <dbReference type="Proteomes" id="UP000236569"/>
    </source>
</evidence>
<dbReference type="InterPro" id="IPR006094">
    <property type="entry name" value="Oxid_FAD_bind_N"/>
</dbReference>
<dbReference type="SUPFAM" id="SSF56176">
    <property type="entry name" value="FAD-binding/transporter-associated domain-like"/>
    <property type="match status" value="1"/>
</dbReference>
<dbReference type="PIRSF" id="PIRSF000136">
    <property type="entry name" value="LGO_GLO"/>
    <property type="match status" value="1"/>
</dbReference>
<protein>
    <submittedName>
        <fullName evidence="3">FAD/FMN-dependent dehydrogenase</fullName>
    </submittedName>
</protein>
<dbReference type="GO" id="GO:0016020">
    <property type="term" value="C:membrane"/>
    <property type="evidence" value="ECO:0007669"/>
    <property type="project" value="InterPro"/>
</dbReference>
<dbReference type="Gene3D" id="1.10.45.10">
    <property type="entry name" value="Vanillyl-alcohol Oxidase, Chain A, domain 4"/>
    <property type="match status" value="1"/>
</dbReference>
<dbReference type="InterPro" id="IPR016171">
    <property type="entry name" value="Vanillyl_alc_oxidase_C-sub2"/>
</dbReference>
<dbReference type="GO" id="GO:0003885">
    <property type="term" value="F:D-arabinono-1,4-lactone oxidase activity"/>
    <property type="evidence" value="ECO:0007669"/>
    <property type="project" value="InterPro"/>
</dbReference>
<dbReference type="InterPro" id="IPR007173">
    <property type="entry name" value="ALO_C"/>
</dbReference>
<evidence type="ECO:0000313" key="3">
    <source>
        <dbReference type="EMBL" id="GBF08075.1"/>
    </source>
</evidence>
<dbReference type="GO" id="GO:0080049">
    <property type="term" value="F:L-gulono-1,4-lactone dehydrogenase activity"/>
    <property type="evidence" value="ECO:0007669"/>
    <property type="project" value="TreeGrafter"/>
</dbReference>
<dbReference type="GO" id="GO:0071949">
    <property type="term" value="F:FAD binding"/>
    <property type="evidence" value="ECO:0007669"/>
    <property type="project" value="InterPro"/>
</dbReference>
<reference evidence="4" key="1">
    <citation type="submission" date="2018-01" db="EMBL/GenBank/DDBJ databases">
        <title>Draft Genome Sequence of the Radioresistant Bacterium Deinococcus aerius TR0125, Isolated from the Higher Atmosphere above Japan.</title>
        <authorList>
            <person name="Satoh K."/>
            <person name="Arai H."/>
            <person name="Sanzen T."/>
            <person name="Kawaguchi Y."/>
            <person name="Hayashi H."/>
            <person name="Yokobori S."/>
            <person name="Yamagishi A."/>
            <person name="Oono Y."/>
            <person name="Narumi I."/>
        </authorList>
    </citation>
    <scope>NUCLEOTIDE SEQUENCE [LARGE SCALE GENOMIC DNA]</scope>
    <source>
        <strain evidence="4">TR0125</strain>
    </source>
</reference>
<dbReference type="Gene3D" id="3.30.70.2530">
    <property type="match status" value="1"/>
</dbReference>
<comment type="caution">
    <text evidence="3">The sequence shown here is derived from an EMBL/GenBank/DDBJ whole genome shotgun (WGS) entry which is preliminary data.</text>
</comment>
<dbReference type="OrthoDB" id="9800184at2"/>
<accession>A0A2I9E2N8</accession>
<dbReference type="Gene3D" id="3.30.465.10">
    <property type="match status" value="1"/>
</dbReference>
<organism evidence="3 4">
    <name type="scientific">Deinococcus aerius</name>
    <dbReference type="NCBI Taxonomy" id="200253"/>
    <lineage>
        <taxon>Bacteria</taxon>
        <taxon>Thermotogati</taxon>
        <taxon>Deinococcota</taxon>
        <taxon>Deinococci</taxon>
        <taxon>Deinococcales</taxon>
        <taxon>Deinococcaceae</taxon>
        <taxon>Deinococcus</taxon>
    </lineage>
</organism>
<dbReference type="PROSITE" id="PS51387">
    <property type="entry name" value="FAD_PCMH"/>
    <property type="match status" value="1"/>
</dbReference>
<name>A0A2I9E2N8_9DEIO</name>
<dbReference type="InterPro" id="IPR016169">
    <property type="entry name" value="FAD-bd_PCMH_sub2"/>
</dbReference>
<keyword evidence="1" id="KW-0560">Oxidoreductase</keyword>
<feature type="domain" description="FAD-binding PCMH-type" evidence="2">
    <location>
        <begin position="11"/>
        <end position="177"/>
    </location>
</feature>
<evidence type="ECO:0000256" key="1">
    <source>
        <dbReference type="ARBA" id="ARBA00023002"/>
    </source>
</evidence>
<dbReference type="InterPro" id="IPR036318">
    <property type="entry name" value="FAD-bd_PCMH-like_sf"/>
</dbReference>
<keyword evidence="4" id="KW-1185">Reference proteome</keyword>
<dbReference type="EMBL" id="BFAG01000022">
    <property type="protein sequence ID" value="GBF08075.1"/>
    <property type="molecule type" value="Genomic_DNA"/>
</dbReference>
<dbReference type="Pfam" id="PF01565">
    <property type="entry name" value="FAD_binding_4"/>
    <property type="match status" value="1"/>
</dbReference>
<dbReference type="Pfam" id="PF04030">
    <property type="entry name" value="ALO"/>
    <property type="match status" value="1"/>
</dbReference>
<dbReference type="InterPro" id="IPR016167">
    <property type="entry name" value="FAD-bd_PCMH_sub1"/>
</dbReference>
<gene>
    <name evidence="3" type="ORF">DAERI_220018</name>
</gene>
<dbReference type="InterPro" id="IPR016166">
    <property type="entry name" value="FAD-bd_PCMH"/>
</dbReference>
<dbReference type="PANTHER" id="PTHR43762">
    <property type="entry name" value="L-GULONOLACTONE OXIDASE"/>
    <property type="match status" value="1"/>
</dbReference>
<dbReference type="Proteomes" id="UP000236569">
    <property type="component" value="Unassembled WGS sequence"/>
</dbReference>
<proteinExistence type="predicted"/>
<sequence>MTRQRNWAGNLTYRAANWHSPRSVGEVRERVRRADRVKVLGSRHSFNGIADTDGAMLSLEHLNRVVGLDRERGTVTVEGGIRYGELSRFLHGQGYALPNLASLPHISVAGACMTATHGSGDRVGNLATAVSALELVTADGEVVEVSREGNPETFPGMVVGLGGLGIVTRLTLDVMPTFEMRQDVYEDLALEVLETHFDAVLSSADSVSLFTDWRRPRFYQAWLKRRVTGRDPFGPPREWFGARPAPGDRHPIPGLSPVNCTPQMGVPGPWHERLPHFRLEYTPSSGEELQSEYLVPRQHALAAFRAIHALGEQMAPILQVAEVRSVAADDLWMSPFYRQPCVGLHFTWRRDEAAVRAFLPHLEAALAPLAARPHWGKVFTLPPEALPGLFGKLPDFRRLLEEYDPQGKFRNAFLDRYIFGAARPGVPELLATVAEG</sequence>
<dbReference type="AlphaFoldDB" id="A0A2I9E2N8"/>
<dbReference type="Gene3D" id="3.30.70.2520">
    <property type="match status" value="1"/>
</dbReference>
<dbReference type="RefSeq" id="WP_103131355.1">
    <property type="nucleotide sequence ID" value="NZ_BFAG01000022.1"/>
</dbReference>
<dbReference type="PANTHER" id="PTHR43762:SF1">
    <property type="entry name" value="D-ARABINONO-1,4-LACTONE OXIDASE"/>
    <property type="match status" value="1"/>
</dbReference>